<reference evidence="1 2" key="1">
    <citation type="journal article" date="2005" name="Genome Res.">
        <title>Living with two extremes: conclusions from the genome sequence of Natronomonas pharaonis.</title>
        <authorList>
            <person name="Falb M."/>
            <person name="Pfeiffer F."/>
            <person name="Palm P."/>
            <person name="Rodewald K."/>
            <person name="Hickmann V."/>
            <person name="Tittor J."/>
            <person name="Oesterhelt D."/>
        </authorList>
    </citation>
    <scope>NUCLEOTIDE SEQUENCE [LARGE SCALE GENOMIC DNA]</scope>
    <source>
        <strain evidence="2">ATCC 35678 / DSM 2160 / CIP 103997 / JCM 8858 / NBRC 14720 / NCIMB 2260 / Gabara</strain>
    </source>
</reference>
<gene>
    <name evidence="1" type="ordered locus">NP_2368A</name>
</gene>
<dbReference type="EnsemblBacteria" id="CAI49275">
    <property type="protein sequence ID" value="CAI49275"/>
    <property type="gene ID" value="NP_2368A"/>
</dbReference>
<dbReference type="AlphaFoldDB" id="A0A1U7EW30"/>
<organism evidence="1 2">
    <name type="scientific">Natronomonas pharaonis (strain ATCC 35678 / DSM 2160 / CIP 103997 / JCM 8858 / NBRC 14720 / NCIMB 2260 / Gabara)</name>
    <name type="common">Halobacterium pharaonis</name>
    <dbReference type="NCBI Taxonomy" id="348780"/>
    <lineage>
        <taxon>Archaea</taxon>
        <taxon>Methanobacteriati</taxon>
        <taxon>Methanobacteriota</taxon>
        <taxon>Stenosarchaea group</taxon>
        <taxon>Halobacteria</taxon>
        <taxon>Halobacteriales</taxon>
        <taxon>Natronomonadaceae</taxon>
        <taxon>Natronomonas</taxon>
    </lineage>
</organism>
<dbReference type="KEGG" id="nph:NP_2368A"/>
<name>A0A1U7EW30_NATPD</name>
<dbReference type="GeneID" id="3701425"/>
<dbReference type="RefSeq" id="WP_011322901.1">
    <property type="nucleotide sequence ID" value="NC_007426.1"/>
</dbReference>
<evidence type="ECO:0000313" key="1">
    <source>
        <dbReference type="EMBL" id="CAI49275.1"/>
    </source>
</evidence>
<proteinExistence type="predicted"/>
<keyword evidence="2" id="KW-1185">Reference proteome</keyword>
<dbReference type="STRING" id="348780.NP_2368A"/>
<dbReference type="Proteomes" id="UP000002698">
    <property type="component" value="Chromosome"/>
</dbReference>
<accession>A0A1U7EW30</accession>
<evidence type="ECO:0000313" key="2">
    <source>
        <dbReference type="Proteomes" id="UP000002698"/>
    </source>
</evidence>
<dbReference type="EMBL" id="CR936257">
    <property type="protein sequence ID" value="CAI49275.1"/>
    <property type="molecule type" value="Genomic_DNA"/>
</dbReference>
<dbReference type="eggNOG" id="ENOG502N62I">
    <property type="taxonomic scope" value="Archaea"/>
</dbReference>
<sequence length="112" mass="12219">MTGDPLSRLFVEDSDDRPDEVVVDELTTMDAGEFVARLESLAEAAEAVSTMAGDVERLRQTGLSDEDARDLIYGRNNSLAKRDIEAMFETVDAVVSGRADRPAKRLLSELSG</sequence>
<protein>
    <submittedName>
        <fullName evidence="1">Uncharacterized protein</fullName>
    </submittedName>
</protein>
<dbReference type="HOGENOM" id="CLU_2140275_0_0_2"/>
<dbReference type="OrthoDB" id="221753at2157"/>